<dbReference type="PRINTS" id="PR00320">
    <property type="entry name" value="GPROTEINBRPT"/>
</dbReference>
<feature type="transmembrane region" description="Helical" evidence="5">
    <location>
        <begin position="696"/>
        <end position="716"/>
    </location>
</feature>
<evidence type="ECO:0000313" key="6">
    <source>
        <dbReference type="EMBL" id="ETO35123.1"/>
    </source>
</evidence>
<dbReference type="InterPro" id="IPR001680">
    <property type="entry name" value="WD40_rpt"/>
</dbReference>
<dbReference type="InterPro" id="IPR019775">
    <property type="entry name" value="WD40_repeat_CS"/>
</dbReference>
<feature type="repeat" description="WD" evidence="3">
    <location>
        <begin position="402"/>
        <end position="443"/>
    </location>
</feature>
<dbReference type="Proteomes" id="UP000023152">
    <property type="component" value="Unassembled WGS sequence"/>
</dbReference>
<dbReference type="PROSITE" id="PS50294">
    <property type="entry name" value="WD_REPEATS_REGION"/>
    <property type="match status" value="5"/>
</dbReference>
<organism evidence="6 7">
    <name type="scientific">Reticulomyxa filosa</name>
    <dbReference type="NCBI Taxonomy" id="46433"/>
    <lineage>
        <taxon>Eukaryota</taxon>
        <taxon>Sar</taxon>
        <taxon>Rhizaria</taxon>
        <taxon>Retaria</taxon>
        <taxon>Foraminifera</taxon>
        <taxon>Monothalamids</taxon>
        <taxon>Reticulomyxidae</taxon>
        <taxon>Reticulomyxa</taxon>
    </lineage>
</organism>
<dbReference type="CDD" id="cd00200">
    <property type="entry name" value="WD40"/>
    <property type="match status" value="1"/>
</dbReference>
<feature type="repeat" description="WD" evidence="3">
    <location>
        <begin position="563"/>
        <end position="604"/>
    </location>
</feature>
<feature type="region of interest" description="Disordered" evidence="4">
    <location>
        <begin position="1"/>
        <end position="23"/>
    </location>
</feature>
<dbReference type="EMBL" id="ASPP01001933">
    <property type="protein sequence ID" value="ETO35123.1"/>
    <property type="molecule type" value="Genomic_DNA"/>
</dbReference>
<dbReference type="PANTHER" id="PTHR19848">
    <property type="entry name" value="WD40 REPEAT PROTEIN"/>
    <property type="match status" value="1"/>
</dbReference>
<keyword evidence="5" id="KW-0812">Transmembrane</keyword>
<feature type="repeat" description="WD" evidence="3">
    <location>
        <begin position="444"/>
        <end position="485"/>
    </location>
</feature>
<dbReference type="SUPFAM" id="SSF50998">
    <property type="entry name" value="Quinoprotein alcohol dehydrogenase-like"/>
    <property type="match status" value="1"/>
</dbReference>
<name>X6PAG6_RETFI</name>
<dbReference type="Pfam" id="PF00400">
    <property type="entry name" value="WD40"/>
    <property type="match status" value="6"/>
</dbReference>
<dbReference type="SUPFAM" id="SSF50965">
    <property type="entry name" value="Galactose oxidase, central domain"/>
    <property type="match status" value="1"/>
</dbReference>
<evidence type="ECO:0000256" key="3">
    <source>
        <dbReference type="PROSITE-ProRule" id="PRU00221"/>
    </source>
</evidence>
<proteinExistence type="predicted"/>
<dbReference type="SMART" id="SM00320">
    <property type="entry name" value="WD40"/>
    <property type="match status" value="6"/>
</dbReference>
<keyword evidence="1 3" id="KW-0853">WD repeat</keyword>
<evidence type="ECO:0000256" key="4">
    <source>
        <dbReference type="SAM" id="MobiDB-lite"/>
    </source>
</evidence>
<dbReference type="Gene3D" id="2.130.10.10">
    <property type="entry name" value="YVTN repeat-like/Quinoprotein amine dehydrogenase"/>
    <property type="match status" value="2"/>
</dbReference>
<feature type="repeat" description="WD" evidence="3">
    <location>
        <begin position="521"/>
        <end position="562"/>
    </location>
</feature>
<evidence type="ECO:0000313" key="7">
    <source>
        <dbReference type="Proteomes" id="UP000023152"/>
    </source>
</evidence>
<dbReference type="AlphaFoldDB" id="X6PAG6"/>
<dbReference type="PROSITE" id="PS50082">
    <property type="entry name" value="WD_REPEATS_2"/>
    <property type="match status" value="5"/>
</dbReference>
<dbReference type="InterPro" id="IPR011043">
    <property type="entry name" value="Gal_Oxase/kelch_b-propeller"/>
</dbReference>
<evidence type="ECO:0000256" key="2">
    <source>
        <dbReference type="ARBA" id="ARBA00022737"/>
    </source>
</evidence>
<comment type="caution">
    <text evidence="6">The sequence shown here is derived from an EMBL/GenBank/DDBJ whole genome shotgun (WGS) entry which is preliminary data.</text>
</comment>
<dbReference type="InterPro" id="IPR015943">
    <property type="entry name" value="WD40/YVTN_repeat-like_dom_sf"/>
</dbReference>
<keyword evidence="5" id="KW-1133">Transmembrane helix</keyword>
<dbReference type="InterPro" id="IPR015915">
    <property type="entry name" value="Kelch-typ_b-propeller"/>
</dbReference>
<reference evidence="6 7" key="1">
    <citation type="journal article" date="2013" name="Curr. Biol.">
        <title>The Genome of the Foraminiferan Reticulomyxa filosa.</title>
        <authorList>
            <person name="Glockner G."/>
            <person name="Hulsmann N."/>
            <person name="Schleicher M."/>
            <person name="Noegel A.A."/>
            <person name="Eichinger L."/>
            <person name="Gallinger C."/>
            <person name="Pawlowski J."/>
            <person name="Sierra R."/>
            <person name="Euteneuer U."/>
            <person name="Pillet L."/>
            <person name="Moustafa A."/>
            <person name="Platzer M."/>
            <person name="Groth M."/>
            <person name="Szafranski K."/>
            <person name="Schliwa M."/>
        </authorList>
    </citation>
    <scope>NUCLEOTIDE SEQUENCE [LARGE SCALE GENOMIC DNA]</scope>
</reference>
<keyword evidence="5" id="KW-0472">Membrane</keyword>
<evidence type="ECO:0000256" key="1">
    <source>
        <dbReference type="ARBA" id="ARBA00022574"/>
    </source>
</evidence>
<gene>
    <name evidence="6" type="ORF">RFI_01950</name>
</gene>
<dbReference type="InterPro" id="IPR011047">
    <property type="entry name" value="Quinoprotein_ADH-like_sf"/>
</dbReference>
<dbReference type="InterPro" id="IPR020472">
    <property type="entry name" value="WD40_PAC1"/>
</dbReference>
<keyword evidence="2" id="KW-0677">Repeat</keyword>
<feature type="repeat" description="WD" evidence="3">
    <location>
        <begin position="605"/>
        <end position="646"/>
    </location>
</feature>
<accession>X6PAG6</accession>
<dbReference type="PANTHER" id="PTHR19848:SF8">
    <property type="entry name" value="F-BOX AND WD REPEAT DOMAIN CONTAINING 7"/>
    <property type="match status" value="1"/>
</dbReference>
<dbReference type="Gene3D" id="2.120.10.80">
    <property type="entry name" value="Kelch-type beta propeller"/>
    <property type="match status" value="1"/>
</dbReference>
<dbReference type="PROSITE" id="PS00678">
    <property type="entry name" value="WD_REPEATS_1"/>
    <property type="match status" value="5"/>
</dbReference>
<keyword evidence="7" id="KW-1185">Reference proteome</keyword>
<sequence length="779" mass="90571">MANRTTTKKTTERQTKQSQHINTSTPFQSLKDLPVPLSQSQCVPHKHEILICGGKHQRKCYSYHTIKNEYKFICEYPTDVYLEGHCVVKLVDNNNKDSNQITLLSFGGKKYRKKYTLVMKYVSVWSNENEMNESRRLEKSNNYNKWVPFADDHNHPIIIGRDNDDYQGMRAMISGSNNNLLFITYYENNISVFDLNTFQFIKHETLPTKNGISFHCLVSKSENGQEMKKNYGMLLFCFKTGLSIEYDEDNNTFQCHQLPVCDDIALLYQYAYVCINDSILFFGGYGWNGNKWVVSESVHKYSIEENKWTTFEDLPSPLESCVAILSEDNTHVHIIGGIDDKKITLSTHMKTKVRVWDIPQLVIIKFVIQHWIRILKIKLGWINDFDKIVINYVKGYELLMVLQGHRKSVSSVRFSADGHKIISASYDHTVRIWDVLSGKQLQIFTGHTAFVFTARFLPDGYTIVSCSGDGTIRLWNINTGNEVMKLERDFDQIWDVDISPDGKYIISGLRDKTIRTEIKQFLGHSKGVSNTQFSPDGKTIVSSSNDKIINLWNVESGEILKQFKGHSDGVMRARFSPDGKFIVSCSFDNTIRIWDIETEKELKILKGHTKGVNDVKYFLDGQTIISCSSDNTIQLWDIESGNEIQMLKGHSHSVKLQLFYDGRIFYIFVLSHELESITNLTYLIFKSNRTIFKKSVIFTEILTSVRIIYILLYFNYETKRKRKFLFENFPNYTAYFTITRNKYIQSLKEHLRLHFLFVSNCFQNPKKLKTVFRVFSKHF</sequence>
<protein>
    <submittedName>
        <fullName evidence="6">WD-40 repeat protein</fullName>
    </submittedName>
</protein>
<evidence type="ECO:0000256" key="5">
    <source>
        <dbReference type="SAM" id="Phobius"/>
    </source>
</evidence>